<dbReference type="EMBL" id="AQRC01000005">
    <property type="protein sequence ID" value="KFE35417.1"/>
    <property type="molecule type" value="Genomic_DNA"/>
</dbReference>
<keyword evidence="1" id="KW-1133">Transmembrane helix</keyword>
<keyword evidence="1" id="KW-0472">Membrane</keyword>
<organism evidence="2 3">
    <name type="scientific">Thioclava atlantica</name>
    <dbReference type="NCBI Taxonomy" id="1317124"/>
    <lineage>
        <taxon>Bacteria</taxon>
        <taxon>Pseudomonadati</taxon>
        <taxon>Pseudomonadota</taxon>
        <taxon>Alphaproteobacteria</taxon>
        <taxon>Rhodobacterales</taxon>
        <taxon>Paracoccaceae</taxon>
        <taxon>Thioclava</taxon>
    </lineage>
</organism>
<name>A0A085TXH0_9RHOB</name>
<proteinExistence type="predicted"/>
<dbReference type="STRING" id="1317124.DW2_08307"/>
<protein>
    <recommendedName>
        <fullName evidence="4">TadE-like protein</fullName>
    </recommendedName>
</protein>
<feature type="transmembrane region" description="Helical" evidence="1">
    <location>
        <begin position="20"/>
        <end position="40"/>
    </location>
</feature>
<accession>A0A085TXH0</accession>
<dbReference type="eggNOG" id="ENOG503357S">
    <property type="taxonomic scope" value="Bacteria"/>
</dbReference>
<keyword evidence="3" id="KW-1185">Reference proteome</keyword>
<evidence type="ECO:0008006" key="4">
    <source>
        <dbReference type="Google" id="ProtNLM"/>
    </source>
</evidence>
<evidence type="ECO:0000313" key="2">
    <source>
        <dbReference type="EMBL" id="KFE35417.1"/>
    </source>
</evidence>
<dbReference type="RefSeq" id="WP_156102921.1">
    <property type="nucleotide sequence ID" value="NZ_AQRC01000005.1"/>
</dbReference>
<gene>
    <name evidence="2" type="ORF">DW2_08307</name>
</gene>
<reference evidence="2 3" key="2">
    <citation type="journal article" date="2015" name="Antonie Van Leeuwenhoek">
        <title>Thioclava indica sp. nov., isolated from surface seawater of the Indian Ocean.</title>
        <authorList>
            <person name="Liu Y."/>
            <person name="Lai Q."/>
            <person name="Du J."/>
            <person name="Xu H."/>
            <person name="Jiang L."/>
            <person name="Shao Z."/>
        </authorList>
    </citation>
    <scope>NUCLEOTIDE SEQUENCE [LARGE SCALE GENOMIC DNA]</scope>
    <source>
        <strain evidence="2 3">13D2W-2</strain>
    </source>
</reference>
<comment type="caution">
    <text evidence="2">The sequence shown here is derived from an EMBL/GenBank/DDBJ whole genome shotgun (WGS) entry which is preliminary data.</text>
</comment>
<dbReference type="OrthoDB" id="7873328at2"/>
<evidence type="ECO:0000256" key="1">
    <source>
        <dbReference type="SAM" id="Phobius"/>
    </source>
</evidence>
<reference evidence="3" key="1">
    <citation type="submission" date="2013-04" db="EMBL/GenBank/DDBJ databases">
        <title>Thioclava sp. 13D2W-2 Genome Sequencing.</title>
        <authorList>
            <person name="Lai Q."/>
            <person name="Li G."/>
            <person name="Shao Z."/>
        </authorList>
    </citation>
    <scope>NUCLEOTIDE SEQUENCE [LARGE SCALE GENOMIC DNA]</scope>
    <source>
        <strain evidence="3">13D2W-2</strain>
    </source>
</reference>
<evidence type="ECO:0000313" key="3">
    <source>
        <dbReference type="Proteomes" id="UP000028607"/>
    </source>
</evidence>
<sequence length="129" mass="14524">MRYCQYWVKDEEGSTTIESLFWIPFFIFLMAITVDISMIFNAHARILGIIQDVDRSYSVGRIADDQSAEDTVRNMLSQYGDSLSVTTSVNNGVIGTTVKVPMSKLVATGFLGNFLSAELTVQDFRFKEM</sequence>
<dbReference type="Proteomes" id="UP000028607">
    <property type="component" value="Unassembled WGS sequence"/>
</dbReference>
<dbReference type="AlphaFoldDB" id="A0A085TXH0"/>
<keyword evidence="1" id="KW-0812">Transmembrane</keyword>
<dbReference type="PATRIC" id="fig|1317124.6.peg.1690"/>